<sequence>MATSVYLPVEILSCIIWFTIPDHNYLAYPASHITTKSLVALLTVSRATSRIAKTLLYTHCLYIDTPWRLDTLLTASLANPRLPVLLSSIQNLYLAPFPGRMIRDRKIINQITELFTLLGPSLKRLIINMPLRSHYPFEDVTEKLRPILRQGFEQLVHLEEFCSVRDELYLAYWDPDYSHIIPDLEDYDFESIHYTINDYMFERWPKLRLLALYNGLYGRDLKNALGRMPRLEQIVLSRPDFDESFVHGAWSSFARWHKDRFRFTLIESTDDASDVGLQKLTLGDQPPENQPDVWKYKAFVEEDKDPISSVQKWSMQRMLDGSLWSLADHARPSPAELEMTFL</sequence>
<organism evidence="1 2">
    <name type="scientific">Aureobasidium namibiae CBS 147.97</name>
    <dbReference type="NCBI Taxonomy" id="1043004"/>
    <lineage>
        <taxon>Eukaryota</taxon>
        <taxon>Fungi</taxon>
        <taxon>Dikarya</taxon>
        <taxon>Ascomycota</taxon>
        <taxon>Pezizomycotina</taxon>
        <taxon>Dothideomycetes</taxon>
        <taxon>Dothideomycetidae</taxon>
        <taxon>Dothideales</taxon>
        <taxon>Saccotheciaceae</taxon>
        <taxon>Aureobasidium</taxon>
    </lineage>
</organism>
<dbReference type="Proteomes" id="UP000027730">
    <property type="component" value="Unassembled WGS sequence"/>
</dbReference>
<evidence type="ECO:0008006" key="3">
    <source>
        <dbReference type="Google" id="ProtNLM"/>
    </source>
</evidence>
<dbReference type="AlphaFoldDB" id="A0A074W6B3"/>
<keyword evidence="2" id="KW-1185">Reference proteome</keyword>
<dbReference type="HOGENOM" id="CLU_789845_0_0_1"/>
<dbReference type="STRING" id="1043004.A0A074W6B3"/>
<gene>
    <name evidence="1" type="ORF">M436DRAFT_76750</name>
</gene>
<dbReference type="OrthoDB" id="6365676at2759"/>
<reference evidence="1 2" key="1">
    <citation type="journal article" date="2014" name="BMC Genomics">
        <title>Genome sequencing of four Aureobasidium pullulans varieties: biotechnological potential, stress tolerance, and description of new species.</title>
        <authorList>
            <person name="Gostin Ar C."/>
            <person name="Ohm R.A."/>
            <person name="Kogej T."/>
            <person name="Sonjak S."/>
            <person name="Turk M."/>
            <person name="Zajc J."/>
            <person name="Zalar P."/>
            <person name="Grube M."/>
            <person name="Sun H."/>
            <person name="Han J."/>
            <person name="Sharma A."/>
            <person name="Chiniquy J."/>
            <person name="Ngan C.Y."/>
            <person name="Lipzen A."/>
            <person name="Barry K."/>
            <person name="Grigoriev I.V."/>
            <person name="Gunde-Cimerman N."/>
        </authorList>
    </citation>
    <scope>NUCLEOTIDE SEQUENCE [LARGE SCALE GENOMIC DNA]</scope>
    <source>
        <strain evidence="1 2">CBS 147.97</strain>
    </source>
</reference>
<protein>
    <recommendedName>
        <fullName evidence="3">F-box domain-containing protein</fullName>
    </recommendedName>
</protein>
<evidence type="ECO:0000313" key="2">
    <source>
        <dbReference type="Proteomes" id="UP000027730"/>
    </source>
</evidence>
<dbReference type="EMBL" id="KL584727">
    <property type="protein sequence ID" value="KEQ68640.1"/>
    <property type="molecule type" value="Genomic_DNA"/>
</dbReference>
<accession>A0A074W6B3</accession>
<name>A0A074W6B3_9PEZI</name>
<dbReference type="RefSeq" id="XP_013422855.1">
    <property type="nucleotide sequence ID" value="XM_013567401.1"/>
</dbReference>
<dbReference type="GeneID" id="25415896"/>
<proteinExistence type="predicted"/>
<evidence type="ECO:0000313" key="1">
    <source>
        <dbReference type="EMBL" id="KEQ68640.1"/>
    </source>
</evidence>